<dbReference type="AlphaFoldDB" id="A0A1F4US04"/>
<dbReference type="Pfam" id="PF00459">
    <property type="entry name" value="Inositol_P"/>
    <property type="match status" value="1"/>
</dbReference>
<evidence type="ECO:0000313" key="3">
    <source>
        <dbReference type="Proteomes" id="UP000176608"/>
    </source>
</evidence>
<proteinExistence type="predicted"/>
<dbReference type="SUPFAM" id="SSF56655">
    <property type="entry name" value="Carbohydrate phosphatase"/>
    <property type="match status" value="1"/>
</dbReference>
<name>A0A1F4US04_UNCKA</name>
<dbReference type="Gene3D" id="3.40.190.80">
    <property type="match status" value="1"/>
</dbReference>
<dbReference type="STRING" id="1802617.A2886_01775"/>
<protein>
    <recommendedName>
        <fullName evidence="4">Inositol monophosphatase</fullName>
    </recommendedName>
</protein>
<dbReference type="InterPro" id="IPR000760">
    <property type="entry name" value="Inositol_monophosphatase-like"/>
</dbReference>
<evidence type="ECO:0000256" key="1">
    <source>
        <dbReference type="PIRSR" id="PIRSR600760-2"/>
    </source>
</evidence>
<comment type="caution">
    <text evidence="2">The sequence shown here is derived from an EMBL/GenBank/DDBJ whole genome shotgun (WGS) entry which is preliminary data.</text>
</comment>
<dbReference type="CDD" id="cd01637">
    <property type="entry name" value="IMPase_like"/>
    <property type="match status" value="1"/>
</dbReference>
<keyword evidence="1" id="KW-0479">Metal-binding</keyword>
<dbReference type="EMBL" id="MEVA01000005">
    <property type="protein sequence ID" value="OGC47734.1"/>
    <property type="molecule type" value="Genomic_DNA"/>
</dbReference>
<dbReference type="Gene3D" id="3.30.540.10">
    <property type="entry name" value="Fructose-1,6-Bisphosphatase, subunit A, domain 1"/>
    <property type="match status" value="1"/>
</dbReference>
<comment type="cofactor">
    <cofactor evidence="1">
        <name>Mg(2+)</name>
        <dbReference type="ChEBI" id="CHEBI:18420"/>
    </cofactor>
</comment>
<accession>A0A1F4US04</accession>
<dbReference type="PANTHER" id="PTHR20854:SF4">
    <property type="entry name" value="INOSITOL-1-MONOPHOSPHATASE-RELATED"/>
    <property type="match status" value="1"/>
</dbReference>
<gene>
    <name evidence="2" type="ORF">A2886_01775</name>
</gene>
<dbReference type="GO" id="GO:0006020">
    <property type="term" value="P:inositol metabolic process"/>
    <property type="evidence" value="ECO:0007669"/>
    <property type="project" value="TreeGrafter"/>
</dbReference>
<dbReference type="Proteomes" id="UP000176608">
    <property type="component" value="Unassembled WGS sequence"/>
</dbReference>
<dbReference type="PRINTS" id="PR00377">
    <property type="entry name" value="IMPHPHTASES"/>
</dbReference>
<sequence>MYNMERLGTEFSPELVELANVVATAGEMVRVSKIVPSGITDVPGKGLVTTADISSDEYLRTGLQKIYAGAPIVSEESGQALDGQLTEAVIIDPIDGTRWRKDGGDLWTVTAAVVKGGELFQAVTYRPETDELWYGQLGEGAYSLTRNGRKKLKTGSETKLEKVKVGVGANMSSLATRKAMSGLLVGLVERSRGPYVLASTALELAWVAQNIVLAADVHPHAKSWDTAAGKLFVNEAGGVATGWNGNKDIFTPGLVAAANIELHRQLLDLVYDCYQA</sequence>
<evidence type="ECO:0000313" key="2">
    <source>
        <dbReference type="EMBL" id="OGC47734.1"/>
    </source>
</evidence>
<feature type="binding site" evidence="1">
    <location>
        <position position="75"/>
    </location>
    <ligand>
        <name>Mg(2+)</name>
        <dbReference type="ChEBI" id="CHEBI:18420"/>
        <label>1</label>
        <note>catalytic</note>
    </ligand>
</feature>
<dbReference type="PANTHER" id="PTHR20854">
    <property type="entry name" value="INOSITOL MONOPHOSPHATASE"/>
    <property type="match status" value="1"/>
</dbReference>
<feature type="binding site" evidence="1">
    <location>
        <position position="94"/>
    </location>
    <ligand>
        <name>Mg(2+)</name>
        <dbReference type="ChEBI" id="CHEBI:18420"/>
        <label>1</label>
        <note>catalytic</note>
    </ligand>
</feature>
<organism evidence="2 3">
    <name type="scientific">candidate division WWE3 bacterium RIFCSPHIGHO2_01_FULL_42_13</name>
    <dbReference type="NCBI Taxonomy" id="1802617"/>
    <lineage>
        <taxon>Bacteria</taxon>
        <taxon>Katanobacteria</taxon>
    </lineage>
</organism>
<feature type="binding site" evidence="1">
    <location>
        <position position="95"/>
    </location>
    <ligand>
        <name>Mg(2+)</name>
        <dbReference type="ChEBI" id="CHEBI:18420"/>
        <label>1</label>
        <note>catalytic</note>
    </ligand>
</feature>
<keyword evidence="1" id="KW-0460">Magnesium</keyword>
<evidence type="ECO:0008006" key="4">
    <source>
        <dbReference type="Google" id="ProtNLM"/>
    </source>
</evidence>
<dbReference type="GO" id="GO:0046872">
    <property type="term" value="F:metal ion binding"/>
    <property type="evidence" value="ECO:0007669"/>
    <property type="project" value="UniProtKB-KW"/>
</dbReference>
<reference evidence="2 3" key="1">
    <citation type="journal article" date="2016" name="Nat. Commun.">
        <title>Thousands of microbial genomes shed light on interconnected biogeochemical processes in an aquifer system.</title>
        <authorList>
            <person name="Anantharaman K."/>
            <person name="Brown C.T."/>
            <person name="Hug L.A."/>
            <person name="Sharon I."/>
            <person name="Castelle C.J."/>
            <person name="Probst A.J."/>
            <person name="Thomas B.C."/>
            <person name="Singh A."/>
            <person name="Wilkins M.J."/>
            <person name="Karaoz U."/>
            <person name="Brodie E.L."/>
            <person name="Williams K.H."/>
            <person name="Hubbard S.S."/>
            <person name="Banfield J.F."/>
        </authorList>
    </citation>
    <scope>NUCLEOTIDE SEQUENCE [LARGE SCALE GENOMIC DNA]</scope>
</reference>
<dbReference type="GO" id="GO:0007165">
    <property type="term" value="P:signal transduction"/>
    <property type="evidence" value="ECO:0007669"/>
    <property type="project" value="TreeGrafter"/>
</dbReference>
<dbReference type="GO" id="GO:0008934">
    <property type="term" value="F:inositol monophosphate 1-phosphatase activity"/>
    <property type="evidence" value="ECO:0007669"/>
    <property type="project" value="TreeGrafter"/>
</dbReference>
<feature type="binding site" evidence="1">
    <location>
        <position position="92"/>
    </location>
    <ligand>
        <name>Mg(2+)</name>
        <dbReference type="ChEBI" id="CHEBI:18420"/>
        <label>1</label>
        <note>catalytic</note>
    </ligand>
</feature>
<feature type="binding site" evidence="1">
    <location>
        <position position="225"/>
    </location>
    <ligand>
        <name>Mg(2+)</name>
        <dbReference type="ChEBI" id="CHEBI:18420"/>
        <label>1</label>
        <note>catalytic</note>
    </ligand>
</feature>